<dbReference type="AlphaFoldDB" id="A0A8C9B6M1"/>
<protein>
    <submittedName>
        <fullName evidence="1">Uncharacterized protein</fullName>
    </submittedName>
</protein>
<dbReference type="Proteomes" id="UP000694414">
    <property type="component" value="Unplaced"/>
</dbReference>
<name>A0A8C9B6M1_PROSS</name>
<dbReference type="Ensembl" id="ENSPSMT00000042998.1">
    <property type="protein sequence ID" value="ENSPSMP00000037333.1"/>
    <property type="gene ID" value="ENSPSMG00000025662.1"/>
</dbReference>
<keyword evidence="2" id="KW-1185">Reference proteome</keyword>
<reference evidence="1" key="2">
    <citation type="submission" date="2025-09" db="UniProtKB">
        <authorList>
            <consortium name="Ensembl"/>
        </authorList>
    </citation>
    <scope>IDENTIFICATION</scope>
</reference>
<accession>A0A8C9B6M1</accession>
<evidence type="ECO:0000313" key="1">
    <source>
        <dbReference type="Ensembl" id="ENSPSMP00000037333.1"/>
    </source>
</evidence>
<proteinExistence type="predicted"/>
<evidence type="ECO:0000313" key="2">
    <source>
        <dbReference type="Proteomes" id="UP000694414"/>
    </source>
</evidence>
<sequence>AEGVTPQLTSSWTCPAMVPSALSPPSSYKPHDQLELMDMTARLTSGFLCVLSPGGWATCSLQSSKMREYGESTSLFPACDPMTHRSPRPFPWCPVSYHIP</sequence>
<reference evidence="1" key="1">
    <citation type="submission" date="2025-08" db="UniProtKB">
        <authorList>
            <consortium name="Ensembl"/>
        </authorList>
    </citation>
    <scope>IDENTIFICATION</scope>
</reference>
<organism evidence="1 2">
    <name type="scientific">Prolemur simus</name>
    <name type="common">Greater bamboo lemur</name>
    <name type="synonym">Hapalemur simus</name>
    <dbReference type="NCBI Taxonomy" id="1328070"/>
    <lineage>
        <taxon>Eukaryota</taxon>
        <taxon>Metazoa</taxon>
        <taxon>Chordata</taxon>
        <taxon>Craniata</taxon>
        <taxon>Vertebrata</taxon>
        <taxon>Euteleostomi</taxon>
        <taxon>Mammalia</taxon>
        <taxon>Eutheria</taxon>
        <taxon>Euarchontoglires</taxon>
        <taxon>Primates</taxon>
        <taxon>Strepsirrhini</taxon>
        <taxon>Lemuriformes</taxon>
        <taxon>Lemuridae</taxon>
        <taxon>Prolemur</taxon>
    </lineage>
</organism>